<evidence type="ECO:0000256" key="10">
    <source>
        <dbReference type="HAMAP-Rule" id="MF_00115"/>
    </source>
</evidence>
<dbReference type="HAMAP" id="MF_00115">
    <property type="entry name" value="MscL"/>
    <property type="match status" value="1"/>
</dbReference>
<proteinExistence type="inferred from homology"/>
<keyword evidence="5 10" id="KW-0812">Transmembrane</keyword>
<gene>
    <name evidence="10" type="primary">mscL</name>
    <name evidence="11" type="ORF">SAMN04487928_12339</name>
</gene>
<evidence type="ECO:0000256" key="5">
    <source>
        <dbReference type="ARBA" id="ARBA00022692"/>
    </source>
</evidence>
<protein>
    <recommendedName>
        <fullName evidence="10">Large-conductance mechanosensitive channel</fullName>
    </recommendedName>
</protein>
<dbReference type="OrthoDB" id="9810350at2"/>
<evidence type="ECO:0000256" key="9">
    <source>
        <dbReference type="ARBA" id="ARBA00023303"/>
    </source>
</evidence>
<dbReference type="GO" id="GO:0008381">
    <property type="term" value="F:mechanosensitive monoatomic ion channel activity"/>
    <property type="evidence" value="ECO:0007669"/>
    <property type="project" value="UniProtKB-UniRule"/>
</dbReference>
<evidence type="ECO:0000256" key="6">
    <source>
        <dbReference type="ARBA" id="ARBA00022989"/>
    </source>
</evidence>
<comment type="function">
    <text evidence="10">Channel that opens in response to stretch forces in the membrane lipid bilayer. May participate in the regulation of osmotic pressure changes within the cell.</text>
</comment>
<keyword evidence="8 10" id="KW-0472">Membrane</keyword>
<keyword evidence="12" id="KW-1185">Reference proteome</keyword>
<keyword evidence="7 10" id="KW-0406">Ion transport</keyword>
<evidence type="ECO:0000256" key="2">
    <source>
        <dbReference type="ARBA" id="ARBA00007254"/>
    </source>
</evidence>
<comment type="subcellular location">
    <subcellularLocation>
        <location evidence="1 10">Cell membrane</location>
        <topology evidence="1 10">Multi-pass membrane protein</topology>
    </subcellularLocation>
</comment>
<sequence>MTEDIKKVASKGKSLAGEFREFIMRGNVMDMAVGVIIGGAFQKIITSLVDDIIMPVISLLTGGIDFNNMFVSLDGTSYATLEAAKEAGAATLNYGTFITVVINFLLMAFVIFLLVKFMNAVSNKIKKEEEEAAPATKICPRCKSEINIEATRCPHCTSEL</sequence>
<dbReference type="PRINTS" id="PR01264">
    <property type="entry name" value="MECHCHANNEL"/>
</dbReference>
<comment type="similarity">
    <text evidence="2 10">Belongs to the MscL family.</text>
</comment>
<evidence type="ECO:0000256" key="8">
    <source>
        <dbReference type="ARBA" id="ARBA00023136"/>
    </source>
</evidence>
<dbReference type="Pfam" id="PF01741">
    <property type="entry name" value="MscL"/>
    <property type="match status" value="1"/>
</dbReference>
<evidence type="ECO:0000256" key="1">
    <source>
        <dbReference type="ARBA" id="ARBA00004651"/>
    </source>
</evidence>
<keyword evidence="4 10" id="KW-1003">Cell membrane</keyword>
<dbReference type="PANTHER" id="PTHR30266">
    <property type="entry name" value="MECHANOSENSITIVE CHANNEL MSCL"/>
    <property type="match status" value="1"/>
</dbReference>
<dbReference type="PROSITE" id="PS01327">
    <property type="entry name" value="MSCL"/>
    <property type="match status" value="1"/>
</dbReference>
<dbReference type="PANTHER" id="PTHR30266:SF2">
    <property type="entry name" value="LARGE-CONDUCTANCE MECHANOSENSITIVE CHANNEL"/>
    <property type="match status" value="1"/>
</dbReference>
<dbReference type="Gene3D" id="1.10.1200.120">
    <property type="entry name" value="Large-conductance mechanosensitive channel, MscL, domain 1"/>
    <property type="match status" value="1"/>
</dbReference>
<evidence type="ECO:0000313" key="12">
    <source>
        <dbReference type="Proteomes" id="UP000182624"/>
    </source>
</evidence>
<evidence type="ECO:0000256" key="3">
    <source>
        <dbReference type="ARBA" id="ARBA00022448"/>
    </source>
</evidence>
<evidence type="ECO:0000313" key="11">
    <source>
        <dbReference type="EMBL" id="SFQ20298.1"/>
    </source>
</evidence>
<dbReference type="InterPro" id="IPR037673">
    <property type="entry name" value="MSC/AndL"/>
</dbReference>
<name>A0A1I5WL52_9FIRM</name>
<comment type="subunit">
    <text evidence="10">Homopentamer.</text>
</comment>
<dbReference type="NCBIfam" id="NF010557">
    <property type="entry name" value="PRK13952.1"/>
    <property type="match status" value="1"/>
</dbReference>
<dbReference type="Proteomes" id="UP000182624">
    <property type="component" value="Unassembled WGS sequence"/>
</dbReference>
<dbReference type="SUPFAM" id="SSF81330">
    <property type="entry name" value="Gated mechanosensitive channel"/>
    <property type="match status" value="1"/>
</dbReference>
<comment type="caution">
    <text evidence="10">Lacks conserved residue(s) required for the propagation of feature annotation.</text>
</comment>
<dbReference type="InterPro" id="IPR019823">
    <property type="entry name" value="Mechanosensitive_channel_CS"/>
</dbReference>
<dbReference type="InterPro" id="IPR036019">
    <property type="entry name" value="MscL_channel"/>
</dbReference>
<evidence type="ECO:0000256" key="7">
    <source>
        <dbReference type="ARBA" id="ARBA00023065"/>
    </source>
</evidence>
<dbReference type="EMBL" id="FOXO01000023">
    <property type="protein sequence ID" value="SFQ20298.1"/>
    <property type="molecule type" value="Genomic_DNA"/>
</dbReference>
<keyword evidence="9 10" id="KW-0407">Ion channel</keyword>
<reference evidence="12" key="1">
    <citation type="submission" date="2016-10" db="EMBL/GenBank/DDBJ databases">
        <authorList>
            <person name="Varghese N."/>
            <person name="Submissions S."/>
        </authorList>
    </citation>
    <scope>NUCLEOTIDE SEQUENCE [LARGE SCALE GENOMIC DNA]</scope>
    <source>
        <strain evidence="12">P18</strain>
    </source>
</reference>
<dbReference type="NCBIfam" id="TIGR00220">
    <property type="entry name" value="mscL"/>
    <property type="match status" value="1"/>
</dbReference>
<dbReference type="InterPro" id="IPR001185">
    <property type="entry name" value="MS_channel"/>
</dbReference>
<accession>A0A1I5WL52</accession>
<evidence type="ECO:0000256" key="4">
    <source>
        <dbReference type="ARBA" id="ARBA00022475"/>
    </source>
</evidence>
<dbReference type="AlphaFoldDB" id="A0A1I5WL52"/>
<keyword evidence="3 10" id="KW-0813">Transport</keyword>
<keyword evidence="6 10" id="KW-1133">Transmembrane helix</keyword>
<organism evidence="11 12">
    <name type="scientific">Butyrivibrio proteoclasticus</name>
    <dbReference type="NCBI Taxonomy" id="43305"/>
    <lineage>
        <taxon>Bacteria</taxon>
        <taxon>Bacillati</taxon>
        <taxon>Bacillota</taxon>
        <taxon>Clostridia</taxon>
        <taxon>Lachnospirales</taxon>
        <taxon>Lachnospiraceae</taxon>
        <taxon>Butyrivibrio</taxon>
    </lineage>
</organism>
<feature type="transmembrane region" description="Helical" evidence="10">
    <location>
        <begin position="91"/>
        <end position="115"/>
    </location>
</feature>
<dbReference type="GO" id="GO:0005886">
    <property type="term" value="C:plasma membrane"/>
    <property type="evidence" value="ECO:0007669"/>
    <property type="project" value="UniProtKB-SubCell"/>
</dbReference>